<evidence type="ECO:0000259" key="5">
    <source>
        <dbReference type="PROSITE" id="PS50862"/>
    </source>
</evidence>
<reference evidence="6" key="1">
    <citation type="submission" date="2022-07" db="EMBL/GenBank/DDBJ databases">
        <title>Phylogenomic reconstructions and comparative analyses of Kickxellomycotina fungi.</title>
        <authorList>
            <person name="Reynolds N.K."/>
            <person name="Stajich J.E."/>
            <person name="Barry K."/>
            <person name="Grigoriev I.V."/>
            <person name="Crous P."/>
            <person name="Smith M.E."/>
        </authorList>
    </citation>
    <scope>NUCLEOTIDE SEQUENCE</scope>
    <source>
        <strain evidence="6">NBRC 105413</strain>
    </source>
</reference>
<evidence type="ECO:0000256" key="2">
    <source>
        <dbReference type="ARBA" id="ARBA00012815"/>
    </source>
</evidence>
<protein>
    <recommendedName>
        <fullName evidence="2">histidine--tRNA ligase</fullName>
        <ecNumber evidence="2">6.1.1.21</ecNumber>
    </recommendedName>
</protein>
<accession>A0A9W7XII4</accession>
<feature type="binding site" evidence="4">
    <location>
        <begin position="108"/>
        <end position="110"/>
    </location>
    <ligand>
        <name>L-histidine</name>
        <dbReference type="ChEBI" id="CHEBI:57595"/>
    </ligand>
</feature>
<feature type="binding site" evidence="4">
    <location>
        <position position="156"/>
    </location>
    <ligand>
        <name>L-histidine</name>
        <dbReference type="ChEBI" id="CHEBI:57595"/>
    </ligand>
</feature>
<dbReference type="Gene3D" id="3.40.50.800">
    <property type="entry name" value="Anticodon-binding domain"/>
    <property type="match status" value="1"/>
</dbReference>
<dbReference type="GO" id="GO:0005524">
    <property type="term" value="F:ATP binding"/>
    <property type="evidence" value="ECO:0007669"/>
    <property type="project" value="InterPro"/>
</dbReference>
<dbReference type="Gene3D" id="3.30.930.10">
    <property type="entry name" value="Bira Bifunctional Protein, Domain 2"/>
    <property type="match status" value="1"/>
</dbReference>
<dbReference type="InterPro" id="IPR006195">
    <property type="entry name" value="aa-tRNA-synth_II"/>
</dbReference>
<dbReference type="GO" id="GO:0005737">
    <property type="term" value="C:cytoplasm"/>
    <property type="evidence" value="ECO:0007669"/>
    <property type="project" value="InterPro"/>
</dbReference>
<evidence type="ECO:0000256" key="4">
    <source>
        <dbReference type="PIRSR" id="PIRSR001549-1"/>
    </source>
</evidence>
<dbReference type="EMBL" id="JANBOH010000239">
    <property type="protein sequence ID" value="KAJ1643588.1"/>
    <property type="molecule type" value="Genomic_DNA"/>
</dbReference>
<evidence type="ECO:0000313" key="7">
    <source>
        <dbReference type="Proteomes" id="UP001145021"/>
    </source>
</evidence>
<comment type="similarity">
    <text evidence="1">Belongs to the class-II aminoacyl-tRNA synthetase family.</text>
</comment>
<dbReference type="Proteomes" id="UP001145021">
    <property type="component" value="Unassembled WGS sequence"/>
</dbReference>
<dbReference type="PIRSF" id="PIRSF001549">
    <property type="entry name" value="His-tRNA_synth"/>
    <property type="match status" value="1"/>
</dbReference>
<dbReference type="CDD" id="cd00773">
    <property type="entry name" value="HisRS-like_core"/>
    <property type="match status" value="1"/>
</dbReference>
<dbReference type="PANTHER" id="PTHR43707:SF1">
    <property type="entry name" value="HISTIDINE--TRNA LIGASE, MITOCHONDRIAL-RELATED"/>
    <property type="match status" value="1"/>
</dbReference>
<dbReference type="SUPFAM" id="SSF55681">
    <property type="entry name" value="Class II aaRS and biotin synthetases"/>
    <property type="match status" value="1"/>
</dbReference>
<dbReference type="AlphaFoldDB" id="A0A9W7XII4"/>
<evidence type="ECO:0000256" key="1">
    <source>
        <dbReference type="ARBA" id="ARBA00008226"/>
    </source>
</evidence>
<comment type="caution">
    <text evidence="6">The sequence shown here is derived from an EMBL/GenBank/DDBJ whole genome shotgun (WGS) entry which is preliminary data.</text>
</comment>
<name>A0A9W7XII4_9FUNG</name>
<dbReference type="PROSITE" id="PS50862">
    <property type="entry name" value="AA_TRNA_LIGASE_II"/>
    <property type="match status" value="1"/>
</dbReference>
<dbReference type="EC" id="6.1.1.21" evidence="2"/>
<feature type="domain" description="Aminoacyl-transfer RNA synthetases class-II family profile" evidence="5">
    <location>
        <begin position="47"/>
        <end position="353"/>
    </location>
</feature>
<keyword evidence="7" id="KW-1185">Reference proteome</keyword>
<comment type="catalytic activity">
    <reaction evidence="3">
        <text>tRNA(His) + L-histidine + ATP = L-histidyl-tRNA(His) + AMP + diphosphate + H(+)</text>
        <dbReference type="Rhea" id="RHEA:17313"/>
        <dbReference type="Rhea" id="RHEA-COMP:9665"/>
        <dbReference type="Rhea" id="RHEA-COMP:9689"/>
        <dbReference type="ChEBI" id="CHEBI:15378"/>
        <dbReference type="ChEBI" id="CHEBI:30616"/>
        <dbReference type="ChEBI" id="CHEBI:33019"/>
        <dbReference type="ChEBI" id="CHEBI:57595"/>
        <dbReference type="ChEBI" id="CHEBI:78442"/>
        <dbReference type="ChEBI" id="CHEBI:78527"/>
        <dbReference type="ChEBI" id="CHEBI:456215"/>
        <dbReference type="EC" id="6.1.1.21"/>
    </reaction>
</comment>
<dbReference type="InterPro" id="IPR004516">
    <property type="entry name" value="HisRS/HisZ"/>
</dbReference>
<proteinExistence type="inferred from homology"/>
<gene>
    <name evidence="6" type="ORF">LPJ64_004646</name>
</gene>
<dbReference type="HAMAP" id="MF_00127">
    <property type="entry name" value="His_tRNA_synth"/>
    <property type="match status" value="1"/>
</dbReference>
<dbReference type="PANTHER" id="PTHR43707">
    <property type="entry name" value="HISTIDYL-TRNA SYNTHETASE"/>
    <property type="match status" value="1"/>
</dbReference>
<dbReference type="NCBIfam" id="TIGR00442">
    <property type="entry name" value="hisS"/>
    <property type="match status" value="1"/>
</dbReference>
<dbReference type="GO" id="GO:0006427">
    <property type="term" value="P:histidyl-tRNA aminoacylation"/>
    <property type="evidence" value="ECO:0007669"/>
    <property type="project" value="InterPro"/>
</dbReference>
<feature type="binding site" evidence="4">
    <location>
        <position position="138"/>
    </location>
    <ligand>
        <name>L-histidine</name>
        <dbReference type="ChEBI" id="CHEBI:57595"/>
    </ligand>
</feature>
<dbReference type="InterPro" id="IPR036621">
    <property type="entry name" value="Anticodon-bd_dom_sf"/>
</dbReference>
<dbReference type="InterPro" id="IPR015807">
    <property type="entry name" value="His-tRNA-ligase"/>
</dbReference>
<evidence type="ECO:0000313" key="6">
    <source>
        <dbReference type="EMBL" id="KAJ1643588.1"/>
    </source>
</evidence>
<dbReference type="Pfam" id="PF13393">
    <property type="entry name" value="tRNA-synt_His"/>
    <property type="match status" value="1"/>
</dbReference>
<feature type="binding site" evidence="4">
    <location>
        <position position="284"/>
    </location>
    <ligand>
        <name>L-histidine</name>
        <dbReference type="ChEBI" id="CHEBI:57595"/>
    </ligand>
</feature>
<organism evidence="6 7">
    <name type="scientific">Coemansia asiatica</name>
    <dbReference type="NCBI Taxonomy" id="1052880"/>
    <lineage>
        <taxon>Eukaryota</taxon>
        <taxon>Fungi</taxon>
        <taxon>Fungi incertae sedis</taxon>
        <taxon>Zoopagomycota</taxon>
        <taxon>Kickxellomycotina</taxon>
        <taxon>Kickxellomycetes</taxon>
        <taxon>Kickxellales</taxon>
        <taxon>Kickxellaceae</taxon>
        <taxon>Coemansia</taxon>
    </lineage>
</organism>
<sequence length="464" mass="52426">MGLIRSSLRLTKNIFQRTHYSTQNQQQQQPRLVRGMSDRIGHQAYKYEHIVTKAQSTMVRYGFEPISTPILEYSSVFERSLGTDSDVVGKELYKFLDSSHQWMTMRPEGTAAVARAVISNNLDSKLPLKLFYSGPMFRHERPQKGRLRQFEQFGVELIGVSHPAADIECVDSAWCFIRSLQIDGKMEVNLNTLGDAESRIAYRRALRDYFLQHESKLSPDSQRRLLSNPLRILDSKDEADIQVTHDAPIYTDYLSSSSLWHFDFVKRGIEDLCIPFVLNNKLVRGLDYYQHTVWEITCSSDLLGRSQATILAGGRYDGLTSVLGGPKSLPGIGWAAGIDRLAMLLADSHVLLPTQPIPVLIIPDRTADSKRIVNDELYRYANNVASRIRKISKCGAIVFHGVDNSTNHPQLGKQLTNILSKPNPPHKVVIVGSNEMIQKTVVIRDTTSQTQHAVGIEDCERYIE</sequence>
<dbReference type="InterPro" id="IPR041715">
    <property type="entry name" value="HisRS-like_core"/>
</dbReference>
<dbReference type="InterPro" id="IPR045864">
    <property type="entry name" value="aa-tRNA-synth_II/BPL/LPL"/>
</dbReference>
<feature type="binding site" evidence="4">
    <location>
        <position position="152"/>
    </location>
    <ligand>
        <name>L-histidine</name>
        <dbReference type="ChEBI" id="CHEBI:57595"/>
    </ligand>
</feature>
<feature type="binding site" evidence="4">
    <location>
        <begin position="288"/>
        <end position="289"/>
    </location>
    <ligand>
        <name>L-histidine</name>
        <dbReference type="ChEBI" id="CHEBI:57595"/>
    </ligand>
</feature>
<evidence type="ECO:0000256" key="3">
    <source>
        <dbReference type="ARBA" id="ARBA00047639"/>
    </source>
</evidence>
<dbReference type="GO" id="GO:0004821">
    <property type="term" value="F:histidine-tRNA ligase activity"/>
    <property type="evidence" value="ECO:0007669"/>
    <property type="project" value="UniProtKB-EC"/>
</dbReference>